<evidence type="ECO:0000256" key="5">
    <source>
        <dbReference type="ARBA" id="ARBA00022989"/>
    </source>
</evidence>
<dbReference type="Proteomes" id="UP000256541">
    <property type="component" value="Unassembled WGS sequence"/>
</dbReference>
<feature type="transmembrane region" description="Helical" evidence="7">
    <location>
        <begin position="178"/>
        <end position="199"/>
    </location>
</feature>
<evidence type="ECO:0000256" key="8">
    <source>
        <dbReference type="SAM" id="MobiDB-lite"/>
    </source>
</evidence>
<feature type="transmembrane region" description="Helical" evidence="7">
    <location>
        <begin position="31"/>
        <end position="60"/>
    </location>
</feature>
<accession>A0A3E0W3X1</accession>
<dbReference type="GO" id="GO:0005886">
    <property type="term" value="C:plasma membrane"/>
    <property type="evidence" value="ECO:0007669"/>
    <property type="project" value="UniProtKB-SubCell"/>
</dbReference>
<comment type="caution">
    <text evidence="10">The sequence shown here is derived from an EMBL/GenBank/DDBJ whole genome shotgun (WGS) entry which is preliminary data.</text>
</comment>
<name>A0A3E0W3X1_9MICO</name>
<reference evidence="10 11" key="1">
    <citation type="submission" date="2017-04" db="EMBL/GenBank/DDBJ databases">
        <title>Comparative genome analysis of Subtercola boreus.</title>
        <authorList>
            <person name="Cho Y.-J."/>
            <person name="Cho A."/>
            <person name="Kim O.-S."/>
            <person name="Lee J.-I."/>
        </authorList>
    </citation>
    <scope>NUCLEOTIDE SEQUENCE [LARGE SCALE GENOMIC DNA]</scope>
    <source>
        <strain evidence="10 11">P27479</strain>
    </source>
</reference>
<evidence type="ECO:0000313" key="10">
    <source>
        <dbReference type="EMBL" id="RFA16906.1"/>
    </source>
</evidence>
<dbReference type="InterPro" id="IPR050809">
    <property type="entry name" value="UgpAE/MalFG_permease"/>
</dbReference>
<feature type="domain" description="ABC transmembrane type-1" evidence="9">
    <location>
        <begin position="90"/>
        <end position="304"/>
    </location>
</feature>
<proteinExistence type="inferred from homology"/>
<feature type="transmembrane region" description="Helical" evidence="7">
    <location>
        <begin position="127"/>
        <end position="149"/>
    </location>
</feature>
<comment type="subcellular location">
    <subcellularLocation>
        <location evidence="1 7">Cell membrane</location>
        <topology evidence="1 7">Multi-pass membrane protein</topology>
    </subcellularLocation>
</comment>
<evidence type="ECO:0000256" key="3">
    <source>
        <dbReference type="ARBA" id="ARBA00022475"/>
    </source>
</evidence>
<dbReference type="CDD" id="cd06261">
    <property type="entry name" value="TM_PBP2"/>
    <property type="match status" value="1"/>
</dbReference>
<evidence type="ECO:0000313" key="11">
    <source>
        <dbReference type="Proteomes" id="UP000256541"/>
    </source>
</evidence>
<evidence type="ECO:0000256" key="4">
    <source>
        <dbReference type="ARBA" id="ARBA00022692"/>
    </source>
</evidence>
<keyword evidence="2 7" id="KW-0813">Transport</keyword>
<keyword evidence="5 7" id="KW-1133">Transmembrane helix</keyword>
<evidence type="ECO:0000256" key="1">
    <source>
        <dbReference type="ARBA" id="ARBA00004651"/>
    </source>
</evidence>
<dbReference type="EMBL" id="NBXB01000008">
    <property type="protein sequence ID" value="RFA16906.1"/>
    <property type="molecule type" value="Genomic_DNA"/>
</dbReference>
<feature type="transmembrane region" description="Helical" evidence="7">
    <location>
        <begin position="283"/>
        <end position="304"/>
    </location>
</feature>
<dbReference type="AlphaFoldDB" id="A0A3E0W3X1"/>
<dbReference type="Gene3D" id="1.10.3720.10">
    <property type="entry name" value="MetI-like"/>
    <property type="match status" value="1"/>
</dbReference>
<keyword evidence="3" id="KW-1003">Cell membrane</keyword>
<evidence type="ECO:0000256" key="7">
    <source>
        <dbReference type="RuleBase" id="RU363032"/>
    </source>
</evidence>
<protein>
    <submittedName>
        <fullName evidence="10">Transporter</fullName>
    </submittedName>
</protein>
<keyword evidence="6 7" id="KW-0472">Membrane</keyword>
<evidence type="ECO:0000256" key="6">
    <source>
        <dbReference type="ARBA" id="ARBA00023136"/>
    </source>
</evidence>
<dbReference type="PANTHER" id="PTHR43227">
    <property type="entry name" value="BLL4140 PROTEIN"/>
    <property type="match status" value="1"/>
</dbReference>
<gene>
    <name evidence="10" type="ORF">B7R22_02130</name>
</gene>
<feature type="compositionally biased region" description="Basic and acidic residues" evidence="8">
    <location>
        <begin position="1"/>
        <end position="10"/>
    </location>
</feature>
<dbReference type="GO" id="GO:0055085">
    <property type="term" value="P:transmembrane transport"/>
    <property type="evidence" value="ECO:0007669"/>
    <property type="project" value="InterPro"/>
</dbReference>
<evidence type="ECO:0000259" key="9">
    <source>
        <dbReference type="PROSITE" id="PS50928"/>
    </source>
</evidence>
<comment type="similarity">
    <text evidence="7">Belongs to the binding-protein-dependent transport system permease family.</text>
</comment>
<dbReference type="InterPro" id="IPR035906">
    <property type="entry name" value="MetI-like_sf"/>
</dbReference>
<dbReference type="Pfam" id="PF00528">
    <property type="entry name" value="BPD_transp_1"/>
    <property type="match status" value="1"/>
</dbReference>
<evidence type="ECO:0000256" key="2">
    <source>
        <dbReference type="ARBA" id="ARBA00022448"/>
    </source>
</evidence>
<organism evidence="10 11">
    <name type="scientific">Subtercola boreus</name>
    <dbReference type="NCBI Taxonomy" id="120213"/>
    <lineage>
        <taxon>Bacteria</taxon>
        <taxon>Bacillati</taxon>
        <taxon>Actinomycetota</taxon>
        <taxon>Actinomycetes</taxon>
        <taxon>Micrococcales</taxon>
        <taxon>Microbacteriaceae</taxon>
        <taxon>Subtercola</taxon>
    </lineage>
</organism>
<feature type="transmembrane region" description="Helical" evidence="7">
    <location>
        <begin position="230"/>
        <end position="257"/>
    </location>
</feature>
<dbReference type="InterPro" id="IPR000515">
    <property type="entry name" value="MetI-like"/>
</dbReference>
<feature type="region of interest" description="Disordered" evidence="8">
    <location>
        <begin position="1"/>
        <end position="20"/>
    </location>
</feature>
<sequence>MAQHEIDHRPPTLSPVTPRRSRTIKSAQRRAVTLLTAPGLIWYAVFMVIPAASIFVFSLLDWPGLLAPATFAGFSNYAEMVADPVFWTAVLNTLIELGVDLAVMIPVSFMLGYYLTLKRPGHRILRVLFFTPALLSLSARALVFFGVLAPNGLVNGIFSLIGLGDLSTPWLANPDTSLAVVMIVDLWGGIGFTAILFAARLASVSPEIYEAAELDGATSWRKMWSVAMPVIRGFVGIVTMLQFAWILFGSATTVLLLTRGGPGSTSTTLSFMVYNEAFVQSNIGYSQAIGVVLFIFGLLGMLAINRSIRQRY</sequence>
<keyword evidence="4 7" id="KW-0812">Transmembrane</keyword>
<dbReference type="PROSITE" id="PS50928">
    <property type="entry name" value="ABC_TM1"/>
    <property type="match status" value="1"/>
</dbReference>
<dbReference type="SUPFAM" id="SSF161098">
    <property type="entry name" value="MetI-like"/>
    <property type="match status" value="1"/>
</dbReference>
<dbReference type="PANTHER" id="PTHR43227:SF8">
    <property type="entry name" value="DIACETYLCHITOBIOSE UPTAKE SYSTEM PERMEASE PROTEIN DASB"/>
    <property type="match status" value="1"/>
</dbReference>
<feature type="transmembrane region" description="Helical" evidence="7">
    <location>
        <begin position="85"/>
        <end position="115"/>
    </location>
</feature>